<keyword evidence="3" id="KW-1185">Reference proteome</keyword>
<dbReference type="InterPro" id="IPR029058">
    <property type="entry name" value="AB_hydrolase_fold"/>
</dbReference>
<proteinExistence type="predicted"/>
<evidence type="ECO:0000259" key="1">
    <source>
        <dbReference type="Pfam" id="PF00561"/>
    </source>
</evidence>
<organism evidence="2 3">
    <name type="scientific">Exophiala xenobiotica</name>
    <dbReference type="NCBI Taxonomy" id="348802"/>
    <lineage>
        <taxon>Eukaryota</taxon>
        <taxon>Fungi</taxon>
        <taxon>Dikarya</taxon>
        <taxon>Ascomycota</taxon>
        <taxon>Pezizomycotina</taxon>
        <taxon>Eurotiomycetes</taxon>
        <taxon>Chaetothyriomycetidae</taxon>
        <taxon>Chaetothyriales</taxon>
        <taxon>Herpotrichiellaceae</taxon>
        <taxon>Exophiala</taxon>
    </lineage>
</organism>
<accession>A0A0D2EPX5</accession>
<dbReference type="SUPFAM" id="SSF53474">
    <property type="entry name" value="alpha/beta-Hydrolases"/>
    <property type="match status" value="1"/>
</dbReference>
<sequence length="284" mass="31426">MSSSSPLSAGAHTARINGLTIHYKVQATSPNLPPLVIHPPPWGCGADIYVDTFARLSSHFTLIIPSPRGNDDSDCPADATAMSTRHVVADLDVLRSHLGLERISLMGHSAGGAVALGYAIKFPERVDNLVLIETDLLGYQRKDLSFFIDANKIKAAMSVENDAEFREWVLRVMPLYFAHPENGGPEAFEKAWTTMPRLWAFGAYYGADQSDNGKWDHMGELDKVKARTLVIVGRQDRTCGVEVAERVAAGVQGSRLEVFEECGHFPWVEQQQRFWDVVEGFLKV</sequence>
<reference evidence="2 3" key="1">
    <citation type="submission" date="2015-01" db="EMBL/GenBank/DDBJ databases">
        <title>The Genome Sequence of Exophiala xenobiotica CBS118157.</title>
        <authorList>
            <consortium name="The Broad Institute Genomics Platform"/>
            <person name="Cuomo C."/>
            <person name="de Hoog S."/>
            <person name="Gorbushina A."/>
            <person name="Stielow B."/>
            <person name="Teixiera M."/>
            <person name="Abouelleil A."/>
            <person name="Chapman S.B."/>
            <person name="Priest M."/>
            <person name="Young S.K."/>
            <person name="Wortman J."/>
            <person name="Nusbaum C."/>
            <person name="Birren B."/>
        </authorList>
    </citation>
    <scope>NUCLEOTIDE SEQUENCE [LARGE SCALE GENOMIC DNA]</scope>
    <source>
        <strain evidence="2 3">CBS 118157</strain>
    </source>
</reference>
<dbReference type="InterPro" id="IPR000073">
    <property type="entry name" value="AB_hydrolase_1"/>
</dbReference>
<name>A0A0D2EPX5_9EURO</name>
<evidence type="ECO:0000313" key="3">
    <source>
        <dbReference type="Proteomes" id="UP000054342"/>
    </source>
</evidence>
<dbReference type="RefSeq" id="XP_013317359.1">
    <property type="nucleotide sequence ID" value="XM_013461905.1"/>
</dbReference>
<dbReference type="AlphaFoldDB" id="A0A0D2EPX5"/>
<feature type="domain" description="AB hydrolase-1" evidence="1">
    <location>
        <begin position="51"/>
        <end position="266"/>
    </location>
</feature>
<dbReference type="OrthoDB" id="10249433at2759"/>
<dbReference type="PANTHER" id="PTHR43798">
    <property type="entry name" value="MONOACYLGLYCEROL LIPASE"/>
    <property type="match status" value="1"/>
</dbReference>
<dbReference type="GO" id="GO:0016020">
    <property type="term" value="C:membrane"/>
    <property type="evidence" value="ECO:0007669"/>
    <property type="project" value="TreeGrafter"/>
</dbReference>
<dbReference type="Pfam" id="PF00561">
    <property type="entry name" value="Abhydrolase_1"/>
    <property type="match status" value="1"/>
</dbReference>
<dbReference type="STRING" id="348802.A0A0D2EPX5"/>
<dbReference type="PRINTS" id="PR00111">
    <property type="entry name" value="ABHYDROLASE"/>
</dbReference>
<dbReference type="EMBL" id="KN847319">
    <property type="protein sequence ID" value="KIW56775.1"/>
    <property type="molecule type" value="Genomic_DNA"/>
</dbReference>
<protein>
    <recommendedName>
        <fullName evidence="1">AB hydrolase-1 domain-containing protein</fullName>
    </recommendedName>
</protein>
<evidence type="ECO:0000313" key="2">
    <source>
        <dbReference type="EMBL" id="KIW56775.1"/>
    </source>
</evidence>
<dbReference type="GeneID" id="25327314"/>
<dbReference type="Gene3D" id="3.40.50.1820">
    <property type="entry name" value="alpha/beta hydrolase"/>
    <property type="match status" value="1"/>
</dbReference>
<dbReference type="PANTHER" id="PTHR43798:SF33">
    <property type="entry name" value="HYDROLASE, PUTATIVE (AFU_ORTHOLOGUE AFUA_2G14860)-RELATED"/>
    <property type="match status" value="1"/>
</dbReference>
<gene>
    <name evidence="2" type="ORF">PV05_05406</name>
</gene>
<dbReference type="InterPro" id="IPR050266">
    <property type="entry name" value="AB_hydrolase_sf"/>
</dbReference>
<dbReference type="HOGENOM" id="CLU_020336_50_0_1"/>
<dbReference type="Proteomes" id="UP000054342">
    <property type="component" value="Unassembled WGS sequence"/>
</dbReference>